<comment type="caution">
    <text evidence="1">The sequence shown here is derived from an EMBL/GenBank/DDBJ whole genome shotgun (WGS) entry which is preliminary data.</text>
</comment>
<proteinExistence type="predicted"/>
<accession>A0AAN8X0A5</accession>
<organism evidence="1 2">
    <name type="scientific">Halocaridina rubra</name>
    <name type="common">Hawaiian red shrimp</name>
    <dbReference type="NCBI Taxonomy" id="373956"/>
    <lineage>
        <taxon>Eukaryota</taxon>
        <taxon>Metazoa</taxon>
        <taxon>Ecdysozoa</taxon>
        <taxon>Arthropoda</taxon>
        <taxon>Crustacea</taxon>
        <taxon>Multicrustacea</taxon>
        <taxon>Malacostraca</taxon>
        <taxon>Eumalacostraca</taxon>
        <taxon>Eucarida</taxon>
        <taxon>Decapoda</taxon>
        <taxon>Pleocyemata</taxon>
        <taxon>Caridea</taxon>
        <taxon>Atyoidea</taxon>
        <taxon>Atyidae</taxon>
        <taxon>Halocaridina</taxon>
    </lineage>
</organism>
<dbReference type="AlphaFoldDB" id="A0AAN8X0A5"/>
<name>A0AAN8X0A5_HALRR</name>
<dbReference type="EMBL" id="JAXCGZ010011325">
    <property type="protein sequence ID" value="KAK7075312.1"/>
    <property type="molecule type" value="Genomic_DNA"/>
</dbReference>
<protein>
    <submittedName>
        <fullName evidence="1">Uncharacterized protein</fullName>
    </submittedName>
</protein>
<keyword evidence="2" id="KW-1185">Reference proteome</keyword>
<reference evidence="1 2" key="1">
    <citation type="submission" date="2023-11" db="EMBL/GenBank/DDBJ databases">
        <title>Halocaridina rubra genome assembly.</title>
        <authorList>
            <person name="Smith C."/>
        </authorList>
    </citation>
    <scope>NUCLEOTIDE SEQUENCE [LARGE SCALE GENOMIC DNA]</scope>
    <source>
        <strain evidence="1">EP-1</strain>
        <tissue evidence="1">Whole</tissue>
    </source>
</reference>
<dbReference type="Proteomes" id="UP001381693">
    <property type="component" value="Unassembled WGS sequence"/>
</dbReference>
<evidence type="ECO:0000313" key="1">
    <source>
        <dbReference type="EMBL" id="KAK7075312.1"/>
    </source>
</evidence>
<evidence type="ECO:0000313" key="2">
    <source>
        <dbReference type="Proteomes" id="UP001381693"/>
    </source>
</evidence>
<gene>
    <name evidence="1" type="ORF">SK128_002076</name>
</gene>
<sequence length="166" mass="18016">MCVPTGDGVYINPSLKIGLTSECIDYCNPPYGNNWKVTDKNDVAFPSTSDHFPVGNTGPDFGIAVKFFDDNSNAEDLLAGVQVTDGNGNIGTPCFPIMPSIGSFPTLGVKSHINTTCRIIPMSSTHSSNFLQDSSLLPPFFHCQGHMPLKCPNLASQSHFSHYYLR</sequence>